<dbReference type="EMBL" id="JACEIK010001162">
    <property type="protein sequence ID" value="MCD7466660.1"/>
    <property type="molecule type" value="Genomic_DNA"/>
</dbReference>
<evidence type="ECO:0000256" key="1">
    <source>
        <dbReference type="ARBA" id="ARBA00008690"/>
    </source>
</evidence>
<dbReference type="InterPro" id="IPR046431">
    <property type="entry name" value="FAF_dom"/>
</dbReference>
<feature type="region of interest" description="Disordered" evidence="2">
    <location>
        <begin position="265"/>
        <end position="317"/>
    </location>
</feature>
<accession>A0ABS8T6T9</accession>
<dbReference type="InterPro" id="IPR021410">
    <property type="entry name" value="FAF"/>
</dbReference>
<dbReference type="Proteomes" id="UP000823775">
    <property type="component" value="Unassembled WGS sequence"/>
</dbReference>
<feature type="compositionally biased region" description="Polar residues" evidence="2">
    <location>
        <begin position="145"/>
        <end position="160"/>
    </location>
</feature>
<keyword evidence="5" id="KW-1185">Reference proteome</keyword>
<evidence type="ECO:0000256" key="2">
    <source>
        <dbReference type="SAM" id="MobiDB-lite"/>
    </source>
</evidence>
<evidence type="ECO:0000259" key="3">
    <source>
        <dbReference type="Pfam" id="PF11250"/>
    </source>
</evidence>
<sequence length="360" mass="41218">MSTIVYQGILQSCFESQIIETTTLKLKVPSSIEFGRGPCMIENNIENLKEKCNYNQVTKKPSPTTSNLDLGGGWSCLHENLSKESILEKERGIYVHPLSKRSSYSSRLSEKSLQLCTESLGSETGTDIIDTSIFSFSSPPIEKSSTLTNGDHMMTTHQTESSSSSSTWSRNCREIKSSTSNKKTCSKFPPPLTTLRGVNSVQFKPHREDGRLIIKAVEAPLTHNYLQAERSNGRLRLCFFKHEISTSNFDENEDLEEIEDDMIESDIKDGDEEEEEIEEKEDDIEEEEEEEEEKIEEKEVDTEEEESDMYNMKWDIDGNKFDDEGEMGKEKCQWLSRCKESGQRNKVFCDWRKPLWVATS</sequence>
<name>A0ABS8T6T9_DATST</name>
<dbReference type="PANTHER" id="PTHR33155:SF78">
    <property type="entry name" value="PROTEIN FANTASTIC FOUR 4-LIKE"/>
    <property type="match status" value="1"/>
</dbReference>
<reference evidence="4 5" key="1">
    <citation type="journal article" date="2021" name="BMC Genomics">
        <title>Datura genome reveals duplications of psychoactive alkaloid biosynthetic genes and high mutation rate following tissue culture.</title>
        <authorList>
            <person name="Rajewski A."/>
            <person name="Carter-House D."/>
            <person name="Stajich J."/>
            <person name="Litt A."/>
        </authorList>
    </citation>
    <scope>NUCLEOTIDE SEQUENCE [LARGE SCALE GENOMIC DNA]</scope>
    <source>
        <strain evidence="4">AR-01</strain>
    </source>
</reference>
<dbReference type="PANTHER" id="PTHR33155">
    <property type="entry name" value="FANTASTIC FOUR-LIKE PROTEIN (DUF3049)"/>
    <property type="match status" value="1"/>
</dbReference>
<evidence type="ECO:0000313" key="4">
    <source>
        <dbReference type="EMBL" id="MCD7466660.1"/>
    </source>
</evidence>
<gene>
    <name evidence="4" type="ORF">HAX54_003578</name>
</gene>
<organism evidence="4 5">
    <name type="scientific">Datura stramonium</name>
    <name type="common">Jimsonweed</name>
    <name type="synonym">Common thornapple</name>
    <dbReference type="NCBI Taxonomy" id="4076"/>
    <lineage>
        <taxon>Eukaryota</taxon>
        <taxon>Viridiplantae</taxon>
        <taxon>Streptophyta</taxon>
        <taxon>Embryophyta</taxon>
        <taxon>Tracheophyta</taxon>
        <taxon>Spermatophyta</taxon>
        <taxon>Magnoliopsida</taxon>
        <taxon>eudicotyledons</taxon>
        <taxon>Gunneridae</taxon>
        <taxon>Pentapetalae</taxon>
        <taxon>asterids</taxon>
        <taxon>lamiids</taxon>
        <taxon>Solanales</taxon>
        <taxon>Solanaceae</taxon>
        <taxon>Solanoideae</taxon>
        <taxon>Datureae</taxon>
        <taxon>Datura</taxon>
    </lineage>
</organism>
<feature type="region of interest" description="Disordered" evidence="2">
    <location>
        <begin position="145"/>
        <end position="170"/>
    </location>
</feature>
<comment type="similarity">
    <text evidence="1">Belongs to the fantastic four family.</text>
</comment>
<protein>
    <recommendedName>
        <fullName evidence="3">FAF domain-containing protein</fullName>
    </recommendedName>
</protein>
<feature type="compositionally biased region" description="Acidic residues" evidence="2">
    <location>
        <begin position="265"/>
        <end position="308"/>
    </location>
</feature>
<dbReference type="Pfam" id="PF11250">
    <property type="entry name" value="FAF"/>
    <property type="match status" value="1"/>
</dbReference>
<evidence type="ECO:0000313" key="5">
    <source>
        <dbReference type="Proteomes" id="UP000823775"/>
    </source>
</evidence>
<comment type="caution">
    <text evidence="4">The sequence shown here is derived from an EMBL/GenBank/DDBJ whole genome shotgun (WGS) entry which is preliminary data.</text>
</comment>
<proteinExistence type="inferred from homology"/>
<feature type="domain" description="FAF" evidence="3">
    <location>
        <begin position="187"/>
        <end position="239"/>
    </location>
</feature>